<organism evidence="3">
    <name type="scientific">Anisakis simplex</name>
    <name type="common">Herring worm</name>
    <dbReference type="NCBI Taxonomy" id="6269"/>
    <lineage>
        <taxon>Eukaryota</taxon>
        <taxon>Metazoa</taxon>
        <taxon>Ecdysozoa</taxon>
        <taxon>Nematoda</taxon>
        <taxon>Chromadorea</taxon>
        <taxon>Rhabditida</taxon>
        <taxon>Spirurina</taxon>
        <taxon>Ascaridomorpha</taxon>
        <taxon>Ascaridoidea</taxon>
        <taxon>Anisakidae</taxon>
        <taxon>Anisakis</taxon>
        <taxon>Anisakis simplex complex</taxon>
    </lineage>
</organism>
<gene>
    <name evidence="1" type="ORF">ASIM_LOCUS11014</name>
</gene>
<proteinExistence type="predicted"/>
<keyword evidence="2" id="KW-1185">Reference proteome</keyword>
<dbReference type="Pfam" id="PF25824">
    <property type="entry name" value="DUF7951"/>
    <property type="match status" value="1"/>
</dbReference>
<dbReference type="OrthoDB" id="10556555at2759"/>
<reference evidence="3" key="1">
    <citation type="submission" date="2017-02" db="UniProtKB">
        <authorList>
            <consortium name="WormBaseParasite"/>
        </authorList>
    </citation>
    <scope>IDENTIFICATION</scope>
</reference>
<evidence type="ECO:0000313" key="1">
    <source>
        <dbReference type="EMBL" id="VDK44161.1"/>
    </source>
</evidence>
<reference evidence="1 2" key="2">
    <citation type="submission" date="2018-11" db="EMBL/GenBank/DDBJ databases">
        <authorList>
            <consortium name="Pathogen Informatics"/>
        </authorList>
    </citation>
    <scope>NUCLEOTIDE SEQUENCE [LARGE SCALE GENOMIC DNA]</scope>
</reference>
<dbReference type="WBParaSite" id="ASIM_0001145601-mRNA-1">
    <property type="protein sequence ID" value="ASIM_0001145601-mRNA-1"/>
    <property type="gene ID" value="ASIM_0001145601"/>
</dbReference>
<sequence length="304" mass="34838">MGGCCSGKIFEWRWYRSINWRRQCSKNCHQVSFFSIVVVNILKRMSEVLIVGMIWDPFSMDDMLLARLRSMRSKVEPCPVLKSFSKDHHLFATDAVTTAVINIINAQDVEHSWRELVESLKASDESGIQIVTSQLLHTMFAPWRQQALLNGICNHMDSRGDGKTVLSVLVQQRLFTATEVCSRIVELAQRKNWSDIIIHLVRYSLSIDESVYARCLRTAADNLLIIELLMILVDGCANKMIWDAKCHEIVRRAANFISEQVQLTDAISSITYQLGNDLSKIIRDDSMRYPDYVIESVPYQCKSL</sequence>
<protein>
    <submittedName>
        <fullName evidence="3">Ankyrin repeat protein</fullName>
    </submittedName>
</protein>
<evidence type="ECO:0000313" key="2">
    <source>
        <dbReference type="Proteomes" id="UP000267096"/>
    </source>
</evidence>
<name>A0A0M3JTS9_ANISI</name>
<dbReference type="EMBL" id="UYRR01031034">
    <property type="protein sequence ID" value="VDK44161.1"/>
    <property type="molecule type" value="Genomic_DNA"/>
</dbReference>
<evidence type="ECO:0000313" key="3">
    <source>
        <dbReference type="WBParaSite" id="ASIM_0001145601-mRNA-1"/>
    </source>
</evidence>
<dbReference type="InterPro" id="IPR057711">
    <property type="entry name" value="DUF7951"/>
</dbReference>
<dbReference type="AlphaFoldDB" id="A0A0M3JTS9"/>
<dbReference type="Proteomes" id="UP000267096">
    <property type="component" value="Unassembled WGS sequence"/>
</dbReference>
<accession>A0A0M3JTS9</accession>